<organism evidence="1 2">
    <name type="scientific">Caerostris extrusa</name>
    <name type="common">Bark spider</name>
    <name type="synonym">Caerostris bankana</name>
    <dbReference type="NCBI Taxonomy" id="172846"/>
    <lineage>
        <taxon>Eukaryota</taxon>
        <taxon>Metazoa</taxon>
        <taxon>Ecdysozoa</taxon>
        <taxon>Arthropoda</taxon>
        <taxon>Chelicerata</taxon>
        <taxon>Arachnida</taxon>
        <taxon>Araneae</taxon>
        <taxon>Araneomorphae</taxon>
        <taxon>Entelegynae</taxon>
        <taxon>Araneoidea</taxon>
        <taxon>Araneidae</taxon>
        <taxon>Caerostris</taxon>
    </lineage>
</organism>
<name>A0AAV4MSZ2_CAEEX</name>
<evidence type="ECO:0000313" key="2">
    <source>
        <dbReference type="Proteomes" id="UP001054945"/>
    </source>
</evidence>
<reference evidence="1 2" key="1">
    <citation type="submission" date="2021-06" db="EMBL/GenBank/DDBJ databases">
        <title>Caerostris extrusa draft genome.</title>
        <authorList>
            <person name="Kono N."/>
            <person name="Arakawa K."/>
        </authorList>
    </citation>
    <scope>NUCLEOTIDE SEQUENCE [LARGE SCALE GENOMIC DNA]</scope>
</reference>
<dbReference type="AlphaFoldDB" id="A0AAV4MSZ2"/>
<dbReference type="EMBL" id="BPLR01020173">
    <property type="protein sequence ID" value="GIX75512.1"/>
    <property type="molecule type" value="Genomic_DNA"/>
</dbReference>
<comment type="caution">
    <text evidence="1">The sequence shown here is derived from an EMBL/GenBank/DDBJ whole genome shotgun (WGS) entry which is preliminary data.</text>
</comment>
<sequence>MKKRRVETPQLPTVNEIHDDAEQGRNHADGFSFDTKGPLLIEILPRVKGSVLLQYPGTFASAIKVKSTGMLSFGVILLYDNARPHAVTRTLSKLAQFQKMCWITHHKAQTFHHRTFPSPLKKDIESTFSFGQKVMDTG</sequence>
<evidence type="ECO:0000313" key="1">
    <source>
        <dbReference type="EMBL" id="GIX75512.1"/>
    </source>
</evidence>
<accession>A0AAV4MSZ2</accession>
<keyword evidence="2" id="KW-1185">Reference proteome</keyword>
<dbReference type="Proteomes" id="UP001054945">
    <property type="component" value="Unassembled WGS sequence"/>
</dbReference>
<protein>
    <submittedName>
        <fullName evidence="1">Uncharacterized protein</fullName>
    </submittedName>
</protein>
<proteinExistence type="predicted"/>
<gene>
    <name evidence="1" type="ORF">CEXT_189171</name>
</gene>